<dbReference type="AlphaFoldDB" id="A0A1N7HBC0"/>
<dbReference type="InterPro" id="IPR011991">
    <property type="entry name" value="ArsR-like_HTH"/>
</dbReference>
<dbReference type="InterPro" id="IPR036388">
    <property type="entry name" value="WH-like_DNA-bd_sf"/>
</dbReference>
<dbReference type="GO" id="GO:0006950">
    <property type="term" value="P:response to stress"/>
    <property type="evidence" value="ECO:0007669"/>
    <property type="project" value="TreeGrafter"/>
</dbReference>
<dbReference type="EMBL" id="FTNT01000014">
    <property type="protein sequence ID" value="SIS22175.1"/>
    <property type="molecule type" value="Genomic_DNA"/>
</dbReference>
<dbReference type="STRING" id="1344003.SAMN05445060_3916"/>
<dbReference type="CDD" id="cd00090">
    <property type="entry name" value="HTH_ARSR"/>
    <property type="match status" value="1"/>
</dbReference>
<dbReference type="PANTHER" id="PTHR33164">
    <property type="entry name" value="TRANSCRIPTIONAL REGULATOR, MARR FAMILY"/>
    <property type="match status" value="1"/>
</dbReference>
<dbReference type="GO" id="GO:0003700">
    <property type="term" value="F:DNA-binding transcription factor activity"/>
    <property type="evidence" value="ECO:0007669"/>
    <property type="project" value="InterPro"/>
</dbReference>
<evidence type="ECO:0000313" key="2">
    <source>
        <dbReference type="EMBL" id="SIS22175.1"/>
    </source>
</evidence>
<accession>A0A1N7HBC0</accession>
<dbReference type="InterPro" id="IPR036390">
    <property type="entry name" value="WH_DNA-bd_sf"/>
</dbReference>
<proteinExistence type="predicted"/>
<evidence type="ECO:0000259" key="1">
    <source>
        <dbReference type="PROSITE" id="PS50995"/>
    </source>
</evidence>
<dbReference type="Gene3D" id="1.10.10.10">
    <property type="entry name" value="Winged helix-like DNA-binding domain superfamily/Winged helix DNA-binding domain"/>
    <property type="match status" value="1"/>
</dbReference>
<gene>
    <name evidence="2" type="ORF">SAMN05445060_3916</name>
</gene>
<dbReference type="InterPro" id="IPR000835">
    <property type="entry name" value="HTH_MarR-typ"/>
</dbReference>
<dbReference type="PANTHER" id="PTHR33164:SF99">
    <property type="entry name" value="MARR FAMILY REGULATORY PROTEIN"/>
    <property type="match status" value="1"/>
</dbReference>
<name>A0A1N7HBC0_9NOCA</name>
<dbReference type="SUPFAM" id="SSF46785">
    <property type="entry name" value="Winged helix' DNA-binding domain"/>
    <property type="match status" value="1"/>
</dbReference>
<organism evidence="2 3">
    <name type="scientific">Williamsia sterculiae</name>
    <dbReference type="NCBI Taxonomy" id="1344003"/>
    <lineage>
        <taxon>Bacteria</taxon>
        <taxon>Bacillati</taxon>
        <taxon>Actinomycetota</taxon>
        <taxon>Actinomycetes</taxon>
        <taxon>Mycobacteriales</taxon>
        <taxon>Nocardiaceae</taxon>
        <taxon>Williamsia</taxon>
    </lineage>
</organism>
<keyword evidence="3" id="KW-1185">Reference proteome</keyword>
<evidence type="ECO:0000313" key="3">
    <source>
        <dbReference type="Proteomes" id="UP000186218"/>
    </source>
</evidence>
<reference evidence="2 3" key="1">
    <citation type="submission" date="2017-01" db="EMBL/GenBank/DDBJ databases">
        <authorList>
            <person name="Mah S.A."/>
            <person name="Swanson W.J."/>
            <person name="Moy G.W."/>
            <person name="Vacquier V.D."/>
        </authorList>
    </citation>
    <scope>NUCLEOTIDE SEQUENCE [LARGE SCALE GENOMIC DNA]</scope>
    <source>
        <strain evidence="2 3">CPCC 203464</strain>
    </source>
</reference>
<dbReference type="Pfam" id="PF12802">
    <property type="entry name" value="MarR_2"/>
    <property type="match status" value="1"/>
</dbReference>
<feature type="domain" description="HTH marR-type" evidence="1">
    <location>
        <begin position="56"/>
        <end position="190"/>
    </location>
</feature>
<dbReference type="Proteomes" id="UP000186218">
    <property type="component" value="Unassembled WGS sequence"/>
</dbReference>
<dbReference type="InterPro" id="IPR039422">
    <property type="entry name" value="MarR/SlyA-like"/>
</dbReference>
<dbReference type="SMART" id="SM00347">
    <property type="entry name" value="HTH_MARR"/>
    <property type="match status" value="1"/>
</dbReference>
<sequence length="197" mass="21678">MGWGHATTDLARVSAGQTTVPDLLNPYPSRTTREGDALMTAVEEEGDDVAWSDPDTLELWRAMVDGSQRVIGMLNQAMVDDAGMTLQDFRILLLLSESGDTRMSDVATGVAMARSTVSRQISRLTAAGLVWQLPDTHNGRQRLARITPAGRAQVSRAAEDHARRFREFVVDGLTLRQRQAVLGAYRKVDEGLRRSVT</sequence>
<protein>
    <submittedName>
        <fullName evidence="2">Transcriptional regulator, MarR family</fullName>
    </submittedName>
</protein>
<dbReference type="PROSITE" id="PS50995">
    <property type="entry name" value="HTH_MARR_2"/>
    <property type="match status" value="1"/>
</dbReference>